<dbReference type="Proteomes" id="UP000283509">
    <property type="component" value="Unassembled WGS sequence"/>
</dbReference>
<keyword evidence="4" id="KW-1185">Reference proteome</keyword>
<gene>
    <name evidence="3" type="ORF">C7M84_024551</name>
</gene>
<evidence type="ECO:0000313" key="3">
    <source>
        <dbReference type="EMBL" id="ROT82259.1"/>
    </source>
</evidence>
<comment type="caution">
    <text evidence="3">The sequence shown here is derived from an EMBL/GenBank/DDBJ whole genome shotgun (WGS) entry which is preliminary data.</text>
</comment>
<accession>A0A423U0P4</accession>
<proteinExistence type="predicted"/>
<dbReference type="EMBL" id="QCYY01000851">
    <property type="protein sequence ID" value="ROT82259.1"/>
    <property type="molecule type" value="Genomic_DNA"/>
</dbReference>
<name>A0A423U0P4_PENVA</name>
<sequence>MSFFSKRLFYLSGKGRKQDSGEGPPDGPATTPTPVPISQVGVLEKRCRDHLLDVQTSINQTLTGIVEVIGNIIGQIQLTNPEIPDDLSQNLTSCLEAVVVLFNRTLELTEKLEEVTSDSDTTALCPVEEFEELLEDLGAKLAELESYESVIRELPPVARRRKRVAGMDILLQLQAFHRQAIEIRIVIIVVIETVVEKFAEIEMEENTETSEIMPPPLPTTTTTHTTYEVTDDECREDIFLVWASINQSLSDGGELLLKAREILLGSNLESLGELETSLLTVGGELEILFNETLELAKEVEMLVMGGSETAPCPVQYLKALLLELETKTEEFRVLVIELEAQVSEGSSDESSVLVIFIMRVYMTCRTAQDESIVIFEKVYIMLYGEMTTVITTTLSGGTIADEKCREDIFLVWASINQSLSDGGELLLKAREILLGSNLESLGELETSLLTVGGELEILFNETLELAKEVEMLVMGGSETAPCPVQYLKALLLELETKTEEFRVIVIELEAHVSEGSSDESSVLVIFIMRVYTTCRTAQDESIVIYESVLIIFSSTISDEKCREDIFLVWASINQSLSDGGELLLKAREILLGSNLESLGELETSLLTVGGELEILFNETLELAKEVEMLVMGGSETAPCPVQYLKALLLELETKTEEFRVIVIELEAHVSEGSSDESSVLVIFIMRVYMTCRTAQDESIVIFEKVYIMLYGEMTTVIMTTLSGGTIADEKCREDIFLVWASINQSLSDGGELLLKAREILLGSNLESLGELETSLLTVGGELEILFNETLELAKEVEMLVMGGSETAPCPVQYLKALLLELETKTEEFRVIVIELEAQVSEGSSDESSVLVIFIMRVYMTCRTAQDESIVIYESVLIIFSSTISDEKCREDIFLVWASINQSLSDGGELLLKAREILLGSNLESLGELETSLLTVGGELEILFNETLELAKEVEMLVMGGSETAPCPVQYLKALLLELETKTEEFRVIVIELEAQVSEGSSDESSVLVIFIMRVYMTCRTAQDESIVIYESVLIIFSSTISDEKCREDIFLVWASINQSLSDGGELLLKAREILLGSNLESLGELETSLLTVGGELEILFNETLELAKQVEMLVMGGSETAPCPVQYLKALLLELETKTEEFRVIVIELEAQVSEGSSDESSVLVIFIMRVYMTCRTAQDESIVIYESVLIIFSSTISDEKCREDILLVWASTNQSLSDGGVLMLKAREILLGSNLESLGNLGTTLLTVGGELKILFSYTLELAKEVEMLVMGGSETAPCPVQKMKELLLELETKTEELRVLVVEMEAQVSEGSADESSGLVIFIMEIYMTCRTTQKEAIMIYKTLFIEFPNEFGR</sequence>
<evidence type="ECO:0000256" key="2">
    <source>
        <dbReference type="SAM" id="MobiDB-lite"/>
    </source>
</evidence>
<feature type="compositionally biased region" description="Pro residues" evidence="2">
    <location>
        <begin position="25"/>
        <end position="35"/>
    </location>
</feature>
<dbReference type="OrthoDB" id="10496753at2759"/>
<protein>
    <submittedName>
        <fullName evidence="3">Uncharacterized protein</fullName>
    </submittedName>
</protein>
<feature type="coiled-coil region" evidence="1">
    <location>
        <begin position="1282"/>
        <end position="1309"/>
    </location>
</feature>
<evidence type="ECO:0000313" key="4">
    <source>
        <dbReference type="Proteomes" id="UP000283509"/>
    </source>
</evidence>
<feature type="region of interest" description="Disordered" evidence="2">
    <location>
        <begin position="14"/>
        <end position="38"/>
    </location>
</feature>
<keyword evidence="1" id="KW-0175">Coiled coil</keyword>
<evidence type="ECO:0000256" key="1">
    <source>
        <dbReference type="SAM" id="Coils"/>
    </source>
</evidence>
<reference evidence="3 4" key="1">
    <citation type="submission" date="2018-04" db="EMBL/GenBank/DDBJ databases">
        <authorList>
            <person name="Zhang X."/>
            <person name="Yuan J."/>
            <person name="Li F."/>
            <person name="Xiang J."/>
        </authorList>
    </citation>
    <scope>NUCLEOTIDE SEQUENCE [LARGE SCALE GENOMIC DNA]</scope>
    <source>
        <tissue evidence="3">Muscle</tissue>
    </source>
</reference>
<organism evidence="3 4">
    <name type="scientific">Penaeus vannamei</name>
    <name type="common">Whiteleg shrimp</name>
    <name type="synonym">Litopenaeus vannamei</name>
    <dbReference type="NCBI Taxonomy" id="6689"/>
    <lineage>
        <taxon>Eukaryota</taxon>
        <taxon>Metazoa</taxon>
        <taxon>Ecdysozoa</taxon>
        <taxon>Arthropoda</taxon>
        <taxon>Crustacea</taxon>
        <taxon>Multicrustacea</taxon>
        <taxon>Malacostraca</taxon>
        <taxon>Eumalacostraca</taxon>
        <taxon>Eucarida</taxon>
        <taxon>Decapoda</taxon>
        <taxon>Dendrobranchiata</taxon>
        <taxon>Penaeoidea</taxon>
        <taxon>Penaeidae</taxon>
        <taxon>Penaeus</taxon>
    </lineage>
</organism>
<reference evidence="3 4" key="2">
    <citation type="submission" date="2019-01" db="EMBL/GenBank/DDBJ databases">
        <title>The decoding of complex shrimp genome reveals the adaptation for benthos swimmer, frequently molting mechanism and breeding impact on genome.</title>
        <authorList>
            <person name="Sun Y."/>
            <person name="Gao Y."/>
            <person name="Yu Y."/>
        </authorList>
    </citation>
    <scope>NUCLEOTIDE SEQUENCE [LARGE SCALE GENOMIC DNA]</scope>
    <source>
        <tissue evidence="3">Muscle</tissue>
    </source>
</reference>